<keyword evidence="1" id="KW-0732">Signal</keyword>
<evidence type="ECO:0000313" key="3">
    <source>
        <dbReference type="Proteomes" id="UP000006691"/>
    </source>
</evidence>
<dbReference type="STRING" id="1002809.SSIL_2321"/>
<dbReference type="HOGENOM" id="CLU_2261976_0_0_9"/>
<evidence type="ECO:0000313" key="2">
    <source>
        <dbReference type="EMBL" id="BAK16744.1"/>
    </source>
</evidence>
<dbReference type="PATRIC" id="fig|1002809.3.peg.2341"/>
<reference evidence="3" key="1">
    <citation type="submission" date="2011-04" db="EMBL/GenBank/DDBJ databases">
        <title>Genome sequence of Solibacillus silvestris StLB046.</title>
        <authorList>
            <person name="Morohoshi T."/>
            <person name="Someya N."/>
            <person name="Ikeda T."/>
        </authorList>
    </citation>
    <scope>NUCLEOTIDE SEQUENCE [LARGE SCALE GENOMIC DNA]</scope>
    <source>
        <strain evidence="3">StLB046</strain>
    </source>
</reference>
<dbReference type="eggNOG" id="ENOG5032ZE1">
    <property type="taxonomic scope" value="Bacteria"/>
</dbReference>
<dbReference type="Proteomes" id="UP000006691">
    <property type="component" value="Chromosome"/>
</dbReference>
<evidence type="ECO:0000256" key="1">
    <source>
        <dbReference type="SAM" id="SignalP"/>
    </source>
</evidence>
<keyword evidence="2" id="KW-0762">Sugar transport</keyword>
<feature type="signal peptide" evidence="1">
    <location>
        <begin position="1"/>
        <end position="19"/>
    </location>
</feature>
<proteinExistence type="predicted"/>
<sequence>MKSKFSLLYLFLLSSMLFACNSPENDVKATFVGIIEEVHEESATVSVIEADGIYKISGLVNINLSVNPEESFQVGDKVKVGYDGTTMETSPLGIKTLTLEKVE</sequence>
<accession>F2FAH7</accession>
<dbReference type="RefSeq" id="WP_014824007.1">
    <property type="nucleotide sequence ID" value="NC_018065.1"/>
</dbReference>
<organism evidence="2 3">
    <name type="scientific">Solibacillus silvestris (strain StLB046)</name>
    <name type="common">Bacillus silvestris</name>
    <dbReference type="NCBI Taxonomy" id="1002809"/>
    <lineage>
        <taxon>Bacteria</taxon>
        <taxon>Bacillati</taxon>
        <taxon>Bacillota</taxon>
        <taxon>Bacilli</taxon>
        <taxon>Bacillales</taxon>
        <taxon>Caryophanaceae</taxon>
        <taxon>Solibacillus</taxon>
    </lineage>
</organism>
<keyword evidence="3" id="KW-1185">Reference proteome</keyword>
<dbReference type="EMBL" id="AP012157">
    <property type="protein sequence ID" value="BAK16744.1"/>
    <property type="molecule type" value="Genomic_DNA"/>
</dbReference>
<dbReference type="KEGG" id="siv:SSIL_2321"/>
<protein>
    <submittedName>
        <fullName evidence="2">ABC-type sugar transport system, ATPase component</fullName>
    </submittedName>
</protein>
<reference evidence="2 3" key="2">
    <citation type="journal article" date="2012" name="J. Biosci. Bioeng.">
        <title>Complete genome sequence and characterization of the N-acylhomoserine lactone-degrading gene of the potato leaf-associated Solibacillus silvestris.</title>
        <authorList>
            <person name="Morohoshi T."/>
            <person name="Tominaga Y."/>
            <person name="Someya N."/>
            <person name="Ikeda T."/>
        </authorList>
    </citation>
    <scope>NUCLEOTIDE SEQUENCE [LARGE SCALE GENOMIC DNA]</scope>
    <source>
        <strain evidence="2 3">StLB046</strain>
    </source>
</reference>
<keyword evidence="2" id="KW-0813">Transport</keyword>
<feature type="chain" id="PRO_5039306299" evidence="1">
    <location>
        <begin position="20"/>
        <end position="103"/>
    </location>
</feature>
<gene>
    <name evidence="2" type="ordered locus">SSIL_2321</name>
</gene>
<name>F2FAH7_SOLSS</name>
<dbReference type="PROSITE" id="PS51257">
    <property type="entry name" value="PROKAR_LIPOPROTEIN"/>
    <property type="match status" value="1"/>
</dbReference>
<dbReference type="AlphaFoldDB" id="F2FAH7"/>